<proteinExistence type="predicted"/>
<protein>
    <submittedName>
        <fullName evidence="2">DUF1330 domain-containing protein</fullName>
    </submittedName>
</protein>
<dbReference type="AlphaFoldDB" id="A0A730WJI5"/>
<dbReference type="Gene3D" id="3.30.70.100">
    <property type="match status" value="1"/>
</dbReference>
<name>A0A730WJI5_SALHO</name>
<comment type="caution">
    <text evidence="2">The sequence shown here is derived from an EMBL/GenBank/DDBJ whole genome shotgun (WGS) entry which is preliminary data.</text>
</comment>
<accession>A0A730WJI5</accession>
<reference evidence="2" key="2">
    <citation type="submission" date="2018-07" db="EMBL/GenBank/DDBJ databases">
        <authorList>
            <consortium name="NCBI Pathogen Detection Project"/>
        </authorList>
    </citation>
    <scope>NUCLEOTIDE SEQUENCE</scope>
    <source>
        <strain evidence="2">23-88</strain>
    </source>
</reference>
<feature type="domain" description="DUF1330" evidence="1">
    <location>
        <begin position="3"/>
        <end position="95"/>
    </location>
</feature>
<evidence type="ECO:0000313" key="2">
    <source>
        <dbReference type="EMBL" id="HAE4190637.1"/>
    </source>
</evidence>
<sequence length="107" mass="11796">MAAFFISDVTIKDPEAFQIYQARAASSIVQYGGHYLARGGGIQPVEGEWFPRIIVIVEFADTPGALAWYHSPEYARALAVRAQALSRNLILVDGMNDVMSHDGDINR</sequence>
<dbReference type="PANTHER" id="PTHR41521:SF4">
    <property type="entry name" value="BLR0684 PROTEIN"/>
    <property type="match status" value="1"/>
</dbReference>
<reference evidence="2" key="1">
    <citation type="journal article" date="2018" name="Genome Biol.">
        <title>SKESA: strategic k-mer extension for scrupulous assemblies.</title>
        <authorList>
            <person name="Souvorov A."/>
            <person name="Agarwala R."/>
            <person name="Lipman D.J."/>
        </authorList>
    </citation>
    <scope>NUCLEOTIDE SEQUENCE</scope>
    <source>
        <strain evidence="2">23-88</strain>
    </source>
</reference>
<dbReference type="EMBL" id="DAARWD010000020">
    <property type="protein sequence ID" value="HAE4190637.1"/>
    <property type="molecule type" value="Genomic_DNA"/>
</dbReference>
<dbReference type="InterPro" id="IPR010753">
    <property type="entry name" value="DUF1330"/>
</dbReference>
<organism evidence="2">
    <name type="scientific">Salmonella enterica subsp. houtenae serovar 1,40:z4,z32:-</name>
    <dbReference type="NCBI Taxonomy" id="1967604"/>
    <lineage>
        <taxon>Bacteria</taxon>
        <taxon>Pseudomonadati</taxon>
        <taxon>Pseudomonadota</taxon>
        <taxon>Gammaproteobacteria</taxon>
        <taxon>Enterobacterales</taxon>
        <taxon>Enterobacteriaceae</taxon>
        <taxon>Salmonella</taxon>
    </lineage>
</organism>
<dbReference type="PANTHER" id="PTHR41521">
    <property type="match status" value="1"/>
</dbReference>
<gene>
    <name evidence="2" type="ORF">GND90_003665</name>
</gene>
<evidence type="ECO:0000259" key="1">
    <source>
        <dbReference type="Pfam" id="PF07045"/>
    </source>
</evidence>
<dbReference type="Pfam" id="PF07045">
    <property type="entry name" value="DUF1330"/>
    <property type="match status" value="1"/>
</dbReference>
<dbReference type="InterPro" id="IPR011008">
    <property type="entry name" value="Dimeric_a/b-barrel"/>
</dbReference>
<dbReference type="SUPFAM" id="SSF54909">
    <property type="entry name" value="Dimeric alpha+beta barrel"/>
    <property type="match status" value="1"/>
</dbReference>